<dbReference type="PANTHER" id="PTHR33450:SF12">
    <property type="entry name" value="COTTON FIBER PROTEIN"/>
    <property type="match status" value="1"/>
</dbReference>
<name>A0A833RE80_9POAL</name>
<accession>A0A833RE80</accession>
<reference evidence="1" key="1">
    <citation type="submission" date="2020-01" db="EMBL/GenBank/DDBJ databases">
        <title>Genome sequence of Kobresia littledalei, the first chromosome-level genome in the family Cyperaceae.</title>
        <authorList>
            <person name="Qu G."/>
        </authorList>
    </citation>
    <scope>NUCLEOTIDE SEQUENCE</scope>
    <source>
        <strain evidence="1">C.B.Clarke</strain>
        <tissue evidence="1">Leaf</tissue>
    </source>
</reference>
<sequence>MKFFKNLFTVVVTLVKTKSIAVKTKTAGLKTRLLLLGLLNNKKVLMTTISHKMNAILSNERDQQHGDTSTRTGANFRAYEGAMVPRKAQMDMIGTPDHYFEDMDMALFEGGDDEYPDLTHSLFNLDEEEGEECSELELAASSVTDLVKSSRKDASNFNLEDEIDLVADVFIRKVLQQRRLQKQDSFGSQEMNN</sequence>
<dbReference type="EMBL" id="SWLB01000006">
    <property type="protein sequence ID" value="KAF3337117.1"/>
    <property type="molecule type" value="Genomic_DNA"/>
</dbReference>
<dbReference type="Pfam" id="PF05553">
    <property type="entry name" value="DUF761"/>
    <property type="match status" value="1"/>
</dbReference>
<keyword evidence="2" id="KW-1185">Reference proteome</keyword>
<dbReference type="AlphaFoldDB" id="A0A833RE80"/>
<dbReference type="InterPro" id="IPR008480">
    <property type="entry name" value="DUF761_pln"/>
</dbReference>
<protein>
    <submittedName>
        <fullName evidence="1">Cotton fiber expressed protein</fullName>
    </submittedName>
</protein>
<comment type="caution">
    <text evidence="1">The sequence shown here is derived from an EMBL/GenBank/DDBJ whole genome shotgun (WGS) entry which is preliminary data.</text>
</comment>
<organism evidence="1 2">
    <name type="scientific">Carex littledalei</name>
    <dbReference type="NCBI Taxonomy" id="544730"/>
    <lineage>
        <taxon>Eukaryota</taxon>
        <taxon>Viridiplantae</taxon>
        <taxon>Streptophyta</taxon>
        <taxon>Embryophyta</taxon>
        <taxon>Tracheophyta</taxon>
        <taxon>Spermatophyta</taxon>
        <taxon>Magnoliopsida</taxon>
        <taxon>Liliopsida</taxon>
        <taxon>Poales</taxon>
        <taxon>Cyperaceae</taxon>
        <taxon>Cyperoideae</taxon>
        <taxon>Cariceae</taxon>
        <taxon>Carex</taxon>
        <taxon>Carex subgen. Euthyceras</taxon>
    </lineage>
</organism>
<gene>
    <name evidence="1" type="ORF">FCM35_KLT17704</name>
</gene>
<evidence type="ECO:0000313" key="1">
    <source>
        <dbReference type="EMBL" id="KAF3337117.1"/>
    </source>
</evidence>
<dbReference type="PANTHER" id="PTHR33450">
    <property type="entry name" value="EMB|CAB67623.1-RELATED"/>
    <property type="match status" value="1"/>
</dbReference>
<proteinExistence type="predicted"/>
<dbReference type="OrthoDB" id="684076at2759"/>
<evidence type="ECO:0000313" key="2">
    <source>
        <dbReference type="Proteomes" id="UP000623129"/>
    </source>
</evidence>
<dbReference type="Proteomes" id="UP000623129">
    <property type="component" value="Unassembled WGS sequence"/>
</dbReference>